<reference evidence="1" key="1">
    <citation type="submission" date="2023-06" db="EMBL/GenBank/DDBJ databases">
        <title>Cytophagales bacterium Strain LB-30, isolated from soil.</title>
        <authorList>
            <person name="Liu B."/>
        </authorList>
    </citation>
    <scope>NUCLEOTIDE SEQUENCE</scope>
    <source>
        <strain evidence="1">LB-30</strain>
    </source>
</reference>
<evidence type="ECO:0000313" key="2">
    <source>
        <dbReference type="Proteomes" id="UP001168552"/>
    </source>
</evidence>
<gene>
    <name evidence="1" type="ORF">QWY31_14865</name>
</gene>
<name>A0ABT8FA00_9BACT</name>
<comment type="caution">
    <text evidence="1">The sequence shown here is derived from an EMBL/GenBank/DDBJ whole genome shotgun (WGS) entry which is preliminary data.</text>
</comment>
<protein>
    <recommendedName>
        <fullName evidence="3">3-oxoacyl-ACP synthase</fullName>
    </recommendedName>
</protein>
<evidence type="ECO:0000313" key="1">
    <source>
        <dbReference type="EMBL" id="MDN4166791.1"/>
    </source>
</evidence>
<dbReference type="Proteomes" id="UP001168552">
    <property type="component" value="Unassembled WGS sequence"/>
</dbReference>
<sequence length="155" mass="17429">MTALTDNKSGIKKQLIDFCIQKQNITIEAAREAMIRVQDSANEETAGGEDKFESFREQCQIDRDMYAKKINESMQGLAILKGLTTKLLFEATLGAVIITETQRFFVSIGLGEIVLDGVSYFAISTQSPLYLAMNGKKVGEHYEFRGQRFLIKDVF</sequence>
<keyword evidence="2" id="KW-1185">Reference proteome</keyword>
<organism evidence="1 2">
    <name type="scientific">Shiella aurantiaca</name>
    <dbReference type="NCBI Taxonomy" id="3058365"/>
    <lineage>
        <taxon>Bacteria</taxon>
        <taxon>Pseudomonadati</taxon>
        <taxon>Bacteroidota</taxon>
        <taxon>Cytophagia</taxon>
        <taxon>Cytophagales</taxon>
        <taxon>Shiellaceae</taxon>
        <taxon>Shiella</taxon>
    </lineage>
</organism>
<evidence type="ECO:0008006" key="3">
    <source>
        <dbReference type="Google" id="ProtNLM"/>
    </source>
</evidence>
<dbReference type="RefSeq" id="WP_320005327.1">
    <property type="nucleotide sequence ID" value="NZ_JAUHJS010000008.1"/>
</dbReference>
<proteinExistence type="predicted"/>
<accession>A0ABT8FA00</accession>
<dbReference type="EMBL" id="JAUHJS010000008">
    <property type="protein sequence ID" value="MDN4166791.1"/>
    <property type="molecule type" value="Genomic_DNA"/>
</dbReference>